<name>A0A6A6PFA0_9PEZI</name>
<dbReference type="AlphaFoldDB" id="A0A6A6PFA0"/>
<dbReference type="RefSeq" id="XP_033585016.1">
    <property type="nucleotide sequence ID" value="XM_033735019.1"/>
</dbReference>
<gene>
    <name evidence="1" type="ORF">BDY17DRAFT_306334</name>
</gene>
<organism evidence="1 2">
    <name type="scientific">Neohortaea acidophila</name>
    <dbReference type="NCBI Taxonomy" id="245834"/>
    <lineage>
        <taxon>Eukaryota</taxon>
        <taxon>Fungi</taxon>
        <taxon>Dikarya</taxon>
        <taxon>Ascomycota</taxon>
        <taxon>Pezizomycotina</taxon>
        <taxon>Dothideomycetes</taxon>
        <taxon>Dothideomycetidae</taxon>
        <taxon>Mycosphaerellales</taxon>
        <taxon>Teratosphaeriaceae</taxon>
        <taxon>Neohortaea</taxon>
    </lineage>
</organism>
<evidence type="ECO:0000313" key="2">
    <source>
        <dbReference type="Proteomes" id="UP000799767"/>
    </source>
</evidence>
<reference evidence="1" key="1">
    <citation type="journal article" date="2020" name="Stud. Mycol.">
        <title>101 Dothideomycetes genomes: a test case for predicting lifestyles and emergence of pathogens.</title>
        <authorList>
            <person name="Haridas S."/>
            <person name="Albert R."/>
            <person name="Binder M."/>
            <person name="Bloem J."/>
            <person name="Labutti K."/>
            <person name="Salamov A."/>
            <person name="Andreopoulos B."/>
            <person name="Baker S."/>
            <person name="Barry K."/>
            <person name="Bills G."/>
            <person name="Bluhm B."/>
            <person name="Cannon C."/>
            <person name="Castanera R."/>
            <person name="Culley D."/>
            <person name="Daum C."/>
            <person name="Ezra D."/>
            <person name="Gonzalez J."/>
            <person name="Henrissat B."/>
            <person name="Kuo A."/>
            <person name="Liang C."/>
            <person name="Lipzen A."/>
            <person name="Lutzoni F."/>
            <person name="Magnuson J."/>
            <person name="Mondo S."/>
            <person name="Nolan M."/>
            <person name="Ohm R."/>
            <person name="Pangilinan J."/>
            <person name="Park H.-J."/>
            <person name="Ramirez L."/>
            <person name="Alfaro M."/>
            <person name="Sun H."/>
            <person name="Tritt A."/>
            <person name="Yoshinaga Y."/>
            <person name="Zwiers L.-H."/>
            <person name="Turgeon B."/>
            <person name="Goodwin S."/>
            <person name="Spatafora J."/>
            <person name="Crous P."/>
            <person name="Grigoriev I."/>
        </authorList>
    </citation>
    <scope>NUCLEOTIDE SEQUENCE</scope>
    <source>
        <strain evidence="1">CBS 113389</strain>
    </source>
</reference>
<protein>
    <submittedName>
        <fullName evidence="1">Uncharacterized protein</fullName>
    </submittedName>
</protein>
<dbReference type="GeneID" id="54476021"/>
<sequence>MPSYVVSLVFIGSAFEPFVVLQICRSNAHTPTQLLPVQDLVHIQTITEWCKYISGCVSQTSLSMRLRTLLWFLLARLLQPDASR</sequence>
<accession>A0A6A6PFA0</accession>
<proteinExistence type="predicted"/>
<dbReference type="EMBL" id="MU001652">
    <property type="protein sequence ID" value="KAF2478446.1"/>
    <property type="molecule type" value="Genomic_DNA"/>
</dbReference>
<evidence type="ECO:0000313" key="1">
    <source>
        <dbReference type="EMBL" id="KAF2478446.1"/>
    </source>
</evidence>
<keyword evidence="2" id="KW-1185">Reference proteome</keyword>
<dbReference type="Proteomes" id="UP000799767">
    <property type="component" value="Unassembled WGS sequence"/>
</dbReference>